<keyword evidence="3 6" id="KW-0732">Signal</keyword>
<keyword evidence="2" id="KW-0479">Metal-binding</keyword>
<dbReference type="PANTHER" id="PTHR34820">
    <property type="entry name" value="INNER MEMBRANE PROTEIN YEBZ"/>
    <property type="match status" value="1"/>
</dbReference>
<protein>
    <recommendedName>
        <fullName evidence="7">CopC domain-containing protein</fullName>
    </recommendedName>
</protein>
<dbReference type="Pfam" id="PF04234">
    <property type="entry name" value="CopC"/>
    <property type="match status" value="1"/>
</dbReference>
<keyword evidence="9" id="KW-1185">Reference proteome</keyword>
<comment type="caution">
    <text evidence="8">The sequence shown here is derived from an EMBL/GenBank/DDBJ whole genome shotgun (WGS) entry which is preliminary data.</text>
</comment>
<dbReference type="Gene3D" id="2.60.40.1220">
    <property type="match status" value="1"/>
</dbReference>
<dbReference type="PANTHER" id="PTHR34820:SF4">
    <property type="entry name" value="INNER MEMBRANE PROTEIN YEBZ"/>
    <property type="match status" value="1"/>
</dbReference>
<dbReference type="RefSeq" id="WP_344071245.1">
    <property type="nucleotide sequence ID" value="NZ_BAAAPL010000001.1"/>
</dbReference>
<sequence length="192" mass="19911">MSRFRTRAAAVVVAVLAMVAVATPAFAHDELVASSPASGEVLDVAPEQIELTFSADIMELGAAVIVADADENDWVGADPAIDLQTLTVPLVEGMPDGSYEVRWRVVSADGHPISGVIPFTVGEATAATDAATTDGHTEEDTTTTDDESSAAVMIIVIGGVIALAAIALVLFFLLRGRAQRTRTDADDASDES</sequence>
<comment type="subcellular location">
    <subcellularLocation>
        <location evidence="1">Cell envelope</location>
    </subcellularLocation>
</comment>
<evidence type="ECO:0000256" key="6">
    <source>
        <dbReference type="SAM" id="SignalP"/>
    </source>
</evidence>
<keyword evidence="5" id="KW-1133">Transmembrane helix</keyword>
<evidence type="ECO:0000256" key="4">
    <source>
        <dbReference type="ARBA" id="ARBA00023008"/>
    </source>
</evidence>
<gene>
    <name evidence="8" type="ORF">GCM10009808_16130</name>
</gene>
<feature type="signal peptide" evidence="6">
    <location>
        <begin position="1"/>
        <end position="27"/>
    </location>
</feature>
<dbReference type="InterPro" id="IPR014756">
    <property type="entry name" value="Ig_E-set"/>
</dbReference>
<evidence type="ECO:0000256" key="2">
    <source>
        <dbReference type="ARBA" id="ARBA00022723"/>
    </source>
</evidence>
<keyword evidence="5" id="KW-0472">Membrane</keyword>
<feature type="domain" description="CopC" evidence="7">
    <location>
        <begin position="28"/>
        <end position="121"/>
    </location>
</feature>
<feature type="chain" id="PRO_5045667399" description="CopC domain-containing protein" evidence="6">
    <location>
        <begin position="28"/>
        <end position="192"/>
    </location>
</feature>
<evidence type="ECO:0000256" key="5">
    <source>
        <dbReference type="SAM" id="Phobius"/>
    </source>
</evidence>
<dbReference type="EMBL" id="BAAAPL010000001">
    <property type="protein sequence ID" value="GAA1699301.1"/>
    <property type="molecule type" value="Genomic_DNA"/>
</dbReference>
<evidence type="ECO:0000256" key="1">
    <source>
        <dbReference type="ARBA" id="ARBA00004196"/>
    </source>
</evidence>
<keyword evidence="4" id="KW-0186">Copper</keyword>
<organism evidence="8 9">
    <name type="scientific">Microbacterium sediminicola</name>
    <dbReference type="NCBI Taxonomy" id="415210"/>
    <lineage>
        <taxon>Bacteria</taxon>
        <taxon>Bacillati</taxon>
        <taxon>Actinomycetota</taxon>
        <taxon>Actinomycetes</taxon>
        <taxon>Micrococcales</taxon>
        <taxon>Microbacteriaceae</taxon>
        <taxon>Microbacterium</taxon>
    </lineage>
</organism>
<name>A0ABP4U8X2_9MICO</name>
<keyword evidence="5" id="KW-0812">Transmembrane</keyword>
<evidence type="ECO:0000313" key="8">
    <source>
        <dbReference type="EMBL" id="GAA1699301.1"/>
    </source>
</evidence>
<dbReference type="SUPFAM" id="SSF81296">
    <property type="entry name" value="E set domains"/>
    <property type="match status" value="1"/>
</dbReference>
<dbReference type="Proteomes" id="UP001501690">
    <property type="component" value="Unassembled WGS sequence"/>
</dbReference>
<dbReference type="InterPro" id="IPR014755">
    <property type="entry name" value="Cu-Rt/internalin_Ig-like"/>
</dbReference>
<accession>A0ABP4U8X2</accession>
<evidence type="ECO:0000256" key="3">
    <source>
        <dbReference type="ARBA" id="ARBA00022729"/>
    </source>
</evidence>
<reference evidence="9" key="1">
    <citation type="journal article" date="2019" name="Int. J. Syst. Evol. Microbiol.">
        <title>The Global Catalogue of Microorganisms (GCM) 10K type strain sequencing project: providing services to taxonomists for standard genome sequencing and annotation.</title>
        <authorList>
            <consortium name="The Broad Institute Genomics Platform"/>
            <consortium name="The Broad Institute Genome Sequencing Center for Infectious Disease"/>
            <person name="Wu L."/>
            <person name="Ma J."/>
        </authorList>
    </citation>
    <scope>NUCLEOTIDE SEQUENCE [LARGE SCALE GENOMIC DNA]</scope>
    <source>
        <strain evidence="9">JCM 15577</strain>
    </source>
</reference>
<evidence type="ECO:0000259" key="7">
    <source>
        <dbReference type="Pfam" id="PF04234"/>
    </source>
</evidence>
<feature type="transmembrane region" description="Helical" evidence="5">
    <location>
        <begin position="150"/>
        <end position="174"/>
    </location>
</feature>
<dbReference type="InterPro" id="IPR007348">
    <property type="entry name" value="CopC_dom"/>
</dbReference>
<proteinExistence type="predicted"/>
<dbReference type="InterPro" id="IPR032694">
    <property type="entry name" value="CopC/D"/>
</dbReference>
<evidence type="ECO:0000313" key="9">
    <source>
        <dbReference type="Proteomes" id="UP001501690"/>
    </source>
</evidence>